<comment type="caution">
    <text evidence="1">The sequence shown here is derived from an EMBL/GenBank/DDBJ whole genome shotgun (WGS) entry which is preliminary data.</text>
</comment>
<dbReference type="EMBL" id="JBEXAE010000002">
    <property type="protein sequence ID" value="MET6989885.1"/>
    <property type="molecule type" value="Genomic_DNA"/>
</dbReference>
<evidence type="ECO:0000313" key="1">
    <source>
        <dbReference type="EMBL" id="MET6989885.1"/>
    </source>
</evidence>
<keyword evidence="2" id="KW-1185">Reference proteome</keyword>
<reference evidence="1 2" key="1">
    <citation type="submission" date="2024-07" db="EMBL/GenBank/DDBJ databases">
        <title>The genome sequence of type strain Sediminicola arcticus GDMCC 1.2805.</title>
        <authorList>
            <person name="Liu Y."/>
        </authorList>
    </citation>
    <scope>NUCLEOTIDE SEQUENCE [LARGE SCALE GENOMIC DNA]</scope>
    <source>
        <strain evidence="1 2">GDMCC 1.2805</strain>
    </source>
</reference>
<evidence type="ECO:0000313" key="2">
    <source>
        <dbReference type="Proteomes" id="UP001549799"/>
    </source>
</evidence>
<dbReference type="RefSeq" id="WP_354614266.1">
    <property type="nucleotide sequence ID" value="NZ_JBEXAE010000002.1"/>
</dbReference>
<dbReference type="InterPro" id="IPR015946">
    <property type="entry name" value="KH_dom-like_a/b"/>
</dbReference>
<gene>
    <name evidence="1" type="ORF">ABXZ36_04395</name>
</gene>
<accession>A0ABV2ST08</accession>
<dbReference type="Gene3D" id="3.30.300.20">
    <property type="match status" value="1"/>
</dbReference>
<proteinExistence type="predicted"/>
<protein>
    <submittedName>
        <fullName evidence="1">OsmC family peroxiredoxin</fullName>
    </submittedName>
</protein>
<dbReference type="InterPro" id="IPR036102">
    <property type="entry name" value="OsmC/Ohrsf"/>
</dbReference>
<dbReference type="Proteomes" id="UP001549799">
    <property type="component" value="Unassembled WGS sequence"/>
</dbReference>
<organism evidence="1 2">
    <name type="scientific">Sediminicola arcticus</name>
    <dbReference type="NCBI Taxonomy" id="1574308"/>
    <lineage>
        <taxon>Bacteria</taxon>
        <taxon>Pseudomonadati</taxon>
        <taxon>Bacteroidota</taxon>
        <taxon>Flavobacteriia</taxon>
        <taxon>Flavobacteriales</taxon>
        <taxon>Flavobacteriaceae</taxon>
        <taxon>Sediminicola</taxon>
    </lineage>
</organism>
<name>A0ABV2ST08_9FLAO</name>
<sequence length="112" mass="12678">MAYPKAGASLANPGELFLGSFSVCILKNVERFSILINFEYSKAEITVNATHLEKPPRLDDINYVLRVYSQDSHLNIDLLHKNIEKFGTIFKTVQSSCSVIGEIKKSLMEKWI</sequence>
<dbReference type="SUPFAM" id="SSF82784">
    <property type="entry name" value="OsmC-like"/>
    <property type="match status" value="1"/>
</dbReference>